<name>A0A829PZN6_9MYCO</name>
<protein>
    <submittedName>
        <fullName evidence="1">Uncharacterized protein</fullName>
    </submittedName>
</protein>
<organism evidence="1 2">
    <name type="scientific">Mycobacteroides abscessus 21</name>
    <dbReference type="NCBI Taxonomy" id="1299324"/>
    <lineage>
        <taxon>Bacteria</taxon>
        <taxon>Bacillati</taxon>
        <taxon>Actinomycetota</taxon>
        <taxon>Actinomycetes</taxon>
        <taxon>Mycobacteriales</taxon>
        <taxon>Mycobacteriaceae</taxon>
        <taxon>Mycobacteroides</taxon>
        <taxon>Mycobacteroides abscessus</taxon>
    </lineage>
</organism>
<reference evidence="1 2" key="1">
    <citation type="submission" date="2013-12" db="EMBL/GenBank/DDBJ databases">
        <authorList>
            <person name="Madinger N."/>
            <person name="Lenaerts A."/>
            <person name="Ordway D."/>
            <person name="DeGroote M.A."/>
            <person name="Parker T."/>
            <person name="Sizemore C."/>
            <person name="Tallon L.J."/>
            <person name="Sadzewicz L.K."/>
            <person name="Sengamalay N."/>
            <person name="Fraser C.M."/>
            <person name="Hine E."/>
            <person name="Shefchek K.A."/>
            <person name="Das S.P."/>
            <person name="Tettelin H."/>
        </authorList>
    </citation>
    <scope>NUCLEOTIDE SEQUENCE [LARGE SCALE GENOMIC DNA]</scope>
    <source>
        <strain evidence="1 2">21</strain>
    </source>
</reference>
<evidence type="ECO:0000313" key="1">
    <source>
        <dbReference type="EMBL" id="EUA45960.1"/>
    </source>
</evidence>
<gene>
    <name evidence="1" type="ORF">I543_3883</name>
</gene>
<proteinExistence type="predicted"/>
<dbReference type="AlphaFoldDB" id="A0A829PZN6"/>
<dbReference type="Proteomes" id="UP000020103">
    <property type="component" value="Unassembled WGS sequence"/>
</dbReference>
<accession>A0A829PZN6</accession>
<evidence type="ECO:0000313" key="2">
    <source>
        <dbReference type="Proteomes" id="UP000020103"/>
    </source>
</evidence>
<comment type="caution">
    <text evidence="1">The sequence shown here is derived from an EMBL/GenBank/DDBJ whole genome shotgun (WGS) entry which is preliminary data.</text>
</comment>
<sequence length="52" mass="5654">MFALWVAVIECVRYCSLQKTIAARCEHLVVGGMNLAKVLGDLPTGSNFWAIG</sequence>
<dbReference type="EMBL" id="JAOF01000001">
    <property type="protein sequence ID" value="EUA45960.1"/>
    <property type="molecule type" value="Genomic_DNA"/>
</dbReference>